<organism evidence="3 4">
    <name type="scientific">Kaistella yananensis</name>
    <dbReference type="NCBI Taxonomy" id="2989820"/>
    <lineage>
        <taxon>Bacteria</taxon>
        <taxon>Pseudomonadati</taxon>
        <taxon>Bacteroidota</taxon>
        <taxon>Flavobacteriia</taxon>
        <taxon>Flavobacteriales</taxon>
        <taxon>Weeksellaceae</taxon>
        <taxon>Chryseobacterium group</taxon>
        <taxon>Kaistella</taxon>
    </lineage>
</organism>
<sequence>METNHPDNHIYTEAKRKVKELKGFYIHFFVYIIVNLFLIARNVQRGDSLYDMDNYWTAILWGIGVLAHALSVFVPNFIFGTDWEKKKIRELMDKYK</sequence>
<keyword evidence="1" id="KW-1133">Transmembrane helix</keyword>
<evidence type="ECO:0000313" key="3">
    <source>
        <dbReference type="EMBL" id="MCW4451654.1"/>
    </source>
</evidence>
<dbReference type="EMBL" id="JAPCHZ010000002">
    <property type="protein sequence ID" value="MCW4451654.1"/>
    <property type="molecule type" value="Genomic_DNA"/>
</dbReference>
<evidence type="ECO:0000256" key="1">
    <source>
        <dbReference type="SAM" id="Phobius"/>
    </source>
</evidence>
<name>A0ABT3JLJ2_9FLAO</name>
<keyword evidence="4" id="KW-1185">Reference proteome</keyword>
<dbReference type="InterPro" id="IPR025698">
    <property type="entry name" value="2TM_dom"/>
</dbReference>
<reference evidence="3 4" key="1">
    <citation type="submission" date="2022-10" db="EMBL/GenBank/DDBJ databases">
        <title>Kaistella sp. BT-6-1-3.</title>
        <authorList>
            <person name="Ai J."/>
            <person name="Deng Z."/>
        </authorList>
    </citation>
    <scope>NUCLEOTIDE SEQUENCE [LARGE SCALE GENOMIC DNA]</scope>
    <source>
        <strain evidence="3 4">BT6-1-3</strain>
    </source>
</reference>
<feature type="transmembrane region" description="Helical" evidence="1">
    <location>
        <begin position="55"/>
        <end position="79"/>
    </location>
</feature>
<evidence type="ECO:0000259" key="2">
    <source>
        <dbReference type="Pfam" id="PF13239"/>
    </source>
</evidence>
<protein>
    <submittedName>
        <fullName evidence="3">2TM domain-containing protein</fullName>
    </submittedName>
</protein>
<feature type="domain" description="2TM" evidence="2">
    <location>
        <begin position="13"/>
        <end position="93"/>
    </location>
</feature>
<keyword evidence="1" id="KW-0472">Membrane</keyword>
<evidence type="ECO:0000313" key="4">
    <source>
        <dbReference type="Proteomes" id="UP001209107"/>
    </source>
</evidence>
<gene>
    <name evidence="3" type="ORF">OK344_05470</name>
</gene>
<proteinExistence type="predicted"/>
<keyword evidence="1" id="KW-0812">Transmembrane</keyword>
<feature type="transmembrane region" description="Helical" evidence="1">
    <location>
        <begin position="24"/>
        <end position="43"/>
    </location>
</feature>
<dbReference type="Pfam" id="PF13239">
    <property type="entry name" value="2TM"/>
    <property type="match status" value="1"/>
</dbReference>
<comment type="caution">
    <text evidence="3">The sequence shown here is derived from an EMBL/GenBank/DDBJ whole genome shotgun (WGS) entry which is preliminary data.</text>
</comment>
<accession>A0ABT3JLJ2</accession>
<dbReference type="Proteomes" id="UP001209107">
    <property type="component" value="Unassembled WGS sequence"/>
</dbReference>
<dbReference type="RefSeq" id="WP_265143834.1">
    <property type="nucleotide sequence ID" value="NZ_JAPCHZ010000002.1"/>
</dbReference>